<dbReference type="SUPFAM" id="SSF81301">
    <property type="entry name" value="Nucleotidyltransferase"/>
    <property type="match status" value="1"/>
</dbReference>
<dbReference type="AlphaFoldDB" id="X0YUM2"/>
<reference evidence="1" key="1">
    <citation type="journal article" date="2014" name="Front. Microbiol.">
        <title>High frequency of phylogenetically diverse reductive dehalogenase-homologous genes in deep subseafloor sedimentary metagenomes.</title>
        <authorList>
            <person name="Kawai M."/>
            <person name="Futagami T."/>
            <person name="Toyoda A."/>
            <person name="Takaki Y."/>
            <person name="Nishi S."/>
            <person name="Hori S."/>
            <person name="Arai W."/>
            <person name="Tsubouchi T."/>
            <person name="Morono Y."/>
            <person name="Uchiyama I."/>
            <person name="Ito T."/>
            <person name="Fujiyama A."/>
            <person name="Inagaki F."/>
            <person name="Takami H."/>
        </authorList>
    </citation>
    <scope>NUCLEOTIDE SEQUENCE</scope>
    <source>
        <strain evidence="1">Expedition CK06-06</strain>
    </source>
</reference>
<dbReference type="InterPro" id="IPR043519">
    <property type="entry name" value="NT_sf"/>
</dbReference>
<dbReference type="Pfam" id="PF02410">
    <property type="entry name" value="RsfS"/>
    <property type="match status" value="1"/>
</dbReference>
<gene>
    <name evidence="1" type="ORF">S01H1_77620</name>
</gene>
<name>X0YUM2_9ZZZZ</name>
<organism evidence="1">
    <name type="scientific">marine sediment metagenome</name>
    <dbReference type="NCBI Taxonomy" id="412755"/>
    <lineage>
        <taxon>unclassified sequences</taxon>
        <taxon>metagenomes</taxon>
        <taxon>ecological metagenomes</taxon>
    </lineage>
</organism>
<protein>
    <recommendedName>
        <fullName evidence="2">RsfS/YbeB/iojap family protein</fullName>
    </recommendedName>
</protein>
<evidence type="ECO:0008006" key="2">
    <source>
        <dbReference type="Google" id="ProtNLM"/>
    </source>
</evidence>
<evidence type="ECO:0000313" key="1">
    <source>
        <dbReference type="EMBL" id="GAG51998.1"/>
    </source>
</evidence>
<dbReference type="EMBL" id="BARS01052181">
    <property type="protein sequence ID" value="GAG51998.1"/>
    <property type="molecule type" value="Genomic_DNA"/>
</dbReference>
<comment type="caution">
    <text evidence="1">The sequence shown here is derived from an EMBL/GenBank/DDBJ whole genome shotgun (WGS) entry which is preliminary data.</text>
</comment>
<proteinExistence type="predicted"/>
<dbReference type="Gene3D" id="3.30.460.10">
    <property type="entry name" value="Beta Polymerase, domain 2"/>
    <property type="match status" value="1"/>
</dbReference>
<feature type="non-terminal residue" evidence="1">
    <location>
        <position position="59"/>
    </location>
</feature>
<sequence length="59" mass="6542">MTLSYEHSLEPYIEAVLGMKALDVVVLDVRGIASFADTFIICSGRSHRQVSAIAEFVQR</sequence>
<accession>X0YUM2</accession>